<dbReference type="RefSeq" id="WP_249104096.1">
    <property type="nucleotide sequence ID" value="NZ_JAMAST010000030.1"/>
</dbReference>
<dbReference type="InterPro" id="IPR001509">
    <property type="entry name" value="Epimerase_deHydtase"/>
</dbReference>
<evidence type="ECO:0000259" key="3">
    <source>
        <dbReference type="Pfam" id="PF01370"/>
    </source>
</evidence>
<gene>
    <name evidence="4" type="ORF">M3N64_13665</name>
</gene>
<accession>A0ABT0MEE1</accession>
<comment type="similarity">
    <text evidence="2">Belongs to the NAD(P)-dependent epimerase/dehydratase family. Dihydroflavonol-4-reductase subfamily.</text>
</comment>
<name>A0ABT0MEE1_9BACL</name>
<keyword evidence="1" id="KW-0560">Oxidoreductase</keyword>
<dbReference type="PANTHER" id="PTHR10366:SF564">
    <property type="entry name" value="STEROL-4-ALPHA-CARBOXYLATE 3-DEHYDROGENASE, DECARBOXYLATING"/>
    <property type="match status" value="1"/>
</dbReference>
<protein>
    <submittedName>
        <fullName evidence="4">Aldehyde reductase</fullName>
    </submittedName>
</protein>
<dbReference type="InterPro" id="IPR050425">
    <property type="entry name" value="NAD(P)_dehydrat-like"/>
</dbReference>
<dbReference type="Gene3D" id="3.40.50.720">
    <property type="entry name" value="NAD(P)-binding Rossmann-like Domain"/>
    <property type="match status" value="1"/>
</dbReference>
<organism evidence="4 5">
    <name type="scientific">Sporolactobacillus mangiferae</name>
    <dbReference type="NCBI Taxonomy" id="2940498"/>
    <lineage>
        <taxon>Bacteria</taxon>
        <taxon>Bacillati</taxon>
        <taxon>Bacillota</taxon>
        <taxon>Bacilli</taxon>
        <taxon>Bacillales</taxon>
        <taxon>Sporolactobacillaceae</taxon>
        <taxon>Sporolactobacillus</taxon>
    </lineage>
</organism>
<evidence type="ECO:0000313" key="5">
    <source>
        <dbReference type="Proteomes" id="UP001203004"/>
    </source>
</evidence>
<evidence type="ECO:0000256" key="1">
    <source>
        <dbReference type="ARBA" id="ARBA00023002"/>
    </source>
</evidence>
<dbReference type="CDD" id="cd05227">
    <property type="entry name" value="AR_SDR_e"/>
    <property type="match status" value="1"/>
</dbReference>
<comment type="caution">
    <text evidence="4">The sequence shown here is derived from an EMBL/GenBank/DDBJ whole genome shotgun (WGS) entry which is preliminary data.</text>
</comment>
<dbReference type="Pfam" id="PF01370">
    <property type="entry name" value="Epimerase"/>
    <property type="match status" value="1"/>
</dbReference>
<keyword evidence="5" id="KW-1185">Reference proteome</keyword>
<sequence>MTQSNNKTVLVTGGTGFVAGWAIHELLKQGYVVRTTVRSEEKKENLQNDFLHRGMDTHALTVYVADLTSDEGWKEVVTGANYVLHIASPLSAENQDDLDSFVGPARDGAIRVIREAVKAGVERVVMTSSLAAATPEISNKDQHINESLWTNPNDKNLNAYRKSKAIAEKAAWDFMKEQNSKTTLTTILPGAIFGPVLFPTIPGSIEVIQRLIQGKGMGNPKIRFEIVDVRDLVDLHIRAMIHPQAAGQRYIATGGFMWMNDVAKFLKEKLGEKGKNIPTKTIPDFVLRSAAKITPSLGSLVPMLGRKFRYTSAKAKTQLNWNPRPVEETILDSARKLEAFKLI</sequence>
<dbReference type="EMBL" id="JAMAST010000030">
    <property type="protein sequence ID" value="MCL1632968.1"/>
    <property type="molecule type" value="Genomic_DNA"/>
</dbReference>
<proteinExistence type="inferred from homology"/>
<reference evidence="4 5" key="1">
    <citation type="submission" date="2022-05" db="EMBL/GenBank/DDBJ databases">
        <title>Sporolactobacillus sp nov CPB3-1, isolated from tree bark (Mangifera indica L.).</title>
        <authorList>
            <person name="Phuengjayaem S."/>
            <person name="Tanasupawat S."/>
        </authorList>
    </citation>
    <scope>NUCLEOTIDE SEQUENCE [LARGE SCALE GENOMIC DNA]</scope>
    <source>
        <strain evidence="4 5">CPB3-1</strain>
    </source>
</reference>
<dbReference type="PANTHER" id="PTHR10366">
    <property type="entry name" value="NAD DEPENDENT EPIMERASE/DEHYDRATASE"/>
    <property type="match status" value="1"/>
</dbReference>
<dbReference type="InterPro" id="IPR036291">
    <property type="entry name" value="NAD(P)-bd_dom_sf"/>
</dbReference>
<evidence type="ECO:0000313" key="4">
    <source>
        <dbReference type="EMBL" id="MCL1632968.1"/>
    </source>
</evidence>
<feature type="domain" description="NAD-dependent epimerase/dehydratase" evidence="3">
    <location>
        <begin position="9"/>
        <end position="247"/>
    </location>
</feature>
<dbReference type="Proteomes" id="UP001203004">
    <property type="component" value="Unassembled WGS sequence"/>
</dbReference>
<dbReference type="SUPFAM" id="SSF51735">
    <property type="entry name" value="NAD(P)-binding Rossmann-fold domains"/>
    <property type="match status" value="1"/>
</dbReference>
<evidence type="ECO:0000256" key="2">
    <source>
        <dbReference type="ARBA" id="ARBA00023445"/>
    </source>
</evidence>